<feature type="signal peptide" evidence="2">
    <location>
        <begin position="1"/>
        <end position="35"/>
    </location>
</feature>
<evidence type="ECO:0000256" key="1">
    <source>
        <dbReference type="SAM" id="MobiDB-lite"/>
    </source>
</evidence>
<evidence type="ECO:0000256" key="2">
    <source>
        <dbReference type="SAM" id="SignalP"/>
    </source>
</evidence>
<dbReference type="SUPFAM" id="SSF48371">
    <property type="entry name" value="ARM repeat"/>
    <property type="match status" value="1"/>
</dbReference>
<dbReference type="Proteomes" id="UP000319980">
    <property type="component" value="Unassembled WGS sequence"/>
</dbReference>
<dbReference type="InterPro" id="IPR011989">
    <property type="entry name" value="ARM-like"/>
</dbReference>
<dbReference type="EMBL" id="VOHK01000001">
    <property type="protein sequence ID" value="TWT23788.1"/>
    <property type="molecule type" value="Genomic_DNA"/>
</dbReference>
<gene>
    <name evidence="3" type="ORF">FQY83_04015</name>
</gene>
<dbReference type="Gene3D" id="1.25.10.10">
    <property type="entry name" value="Leucine-rich Repeat Variant"/>
    <property type="match status" value="1"/>
</dbReference>
<dbReference type="InterPro" id="IPR016024">
    <property type="entry name" value="ARM-type_fold"/>
</dbReference>
<comment type="caution">
    <text evidence="3">The sequence shown here is derived from an EMBL/GenBank/DDBJ whole genome shotgun (WGS) entry which is preliminary data.</text>
</comment>
<dbReference type="AlphaFoldDB" id="A0A5C5UD27"/>
<organism evidence="3 4">
    <name type="scientific">Luteimonas marina</name>
    <dbReference type="NCBI Taxonomy" id="488485"/>
    <lineage>
        <taxon>Bacteria</taxon>
        <taxon>Pseudomonadati</taxon>
        <taxon>Pseudomonadota</taxon>
        <taxon>Gammaproteobacteria</taxon>
        <taxon>Lysobacterales</taxon>
        <taxon>Lysobacteraceae</taxon>
        <taxon>Luteimonas</taxon>
    </lineage>
</organism>
<dbReference type="RefSeq" id="WP_158636427.1">
    <property type="nucleotide sequence ID" value="NZ_VOHK01000001.1"/>
</dbReference>
<proteinExistence type="predicted"/>
<evidence type="ECO:0000313" key="3">
    <source>
        <dbReference type="EMBL" id="TWT23788.1"/>
    </source>
</evidence>
<accession>A0A5C5UD27</accession>
<sequence length="227" mass="23394">MDADRPTPRASPERRRLLLAAAVCAALLGACGQQSSDVAAPPPPQAMDPMPTASSPFRSAFDSLAALPPDGELAELRASAALSRLQGQVTDDDIALAEPLAGLANSDRAAIRATAVALLGQLATASGDGAPLPVAATEAVVRGMDDDDASVRLEATRAAAPLEGEAIHRALLGRLADSSPLVRFQALQALQARGSLTTDAEARAEALKLREDPDRLVRELAQAVVSE</sequence>
<evidence type="ECO:0008006" key="5">
    <source>
        <dbReference type="Google" id="ProtNLM"/>
    </source>
</evidence>
<protein>
    <recommendedName>
        <fullName evidence="5">HEAT repeat domain-containing protein</fullName>
    </recommendedName>
</protein>
<feature type="region of interest" description="Disordered" evidence="1">
    <location>
        <begin position="34"/>
        <end position="57"/>
    </location>
</feature>
<name>A0A5C5UD27_9GAMM</name>
<feature type="chain" id="PRO_5022967717" description="HEAT repeat domain-containing protein" evidence="2">
    <location>
        <begin position="36"/>
        <end position="227"/>
    </location>
</feature>
<evidence type="ECO:0000313" key="4">
    <source>
        <dbReference type="Proteomes" id="UP000319980"/>
    </source>
</evidence>
<keyword evidence="2" id="KW-0732">Signal</keyword>
<dbReference type="PROSITE" id="PS51257">
    <property type="entry name" value="PROKAR_LIPOPROTEIN"/>
    <property type="match status" value="1"/>
</dbReference>
<keyword evidence="4" id="KW-1185">Reference proteome</keyword>
<reference evidence="3 4" key="1">
    <citation type="journal article" date="2008" name="Int. J. Syst. Evol. Microbiol.">
        <title>Luteimonas marina sp. nov., isolated from seawater.</title>
        <authorList>
            <person name="Baik K.S."/>
            <person name="Park S.C."/>
            <person name="Kim M.S."/>
            <person name="Kim E.M."/>
            <person name="Park C."/>
            <person name="Chun J."/>
            <person name="Seong C.N."/>
        </authorList>
    </citation>
    <scope>NUCLEOTIDE SEQUENCE [LARGE SCALE GENOMIC DNA]</scope>
    <source>
        <strain evidence="3 4">FR1330</strain>
    </source>
</reference>